<dbReference type="PANTHER" id="PTHR43861">
    <property type="entry name" value="TRANS-ACONITATE 2-METHYLTRANSFERASE-RELATED"/>
    <property type="match status" value="1"/>
</dbReference>
<dbReference type="GO" id="GO:0032259">
    <property type="term" value="P:methylation"/>
    <property type="evidence" value="ECO:0007669"/>
    <property type="project" value="UniProtKB-KW"/>
</dbReference>
<evidence type="ECO:0000259" key="3">
    <source>
        <dbReference type="Pfam" id="PF13649"/>
    </source>
</evidence>
<sequence>MIYGSFAEVYDELMWDLDYKKLANFIKEEIEGKTILEMACGTGTIIELLEDKYEMEGFDLSEDMLAIARNKVKAPLYKLDIKNFNMMKTYDGILCLSDSLNYILQTEDLENIFKNVYKHLNNEGKFIFDLNTHEKFLSMEKIYVDESENAFYVWEDYYDEDKRLNTYYVNFFIRDKDKYKRVTEEHIEKAHDLKKIEAYLKRAGFDIKKYNDYNREGDVKGSHRMTFVCKKWEK</sequence>
<dbReference type="CDD" id="cd02440">
    <property type="entry name" value="AdoMet_MTases"/>
    <property type="match status" value="1"/>
</dbReference>
<dbReference type="Gene3D" id="2.20.25.110">
    <property type="entry name" value="S-adenosyl-L-methionine-dependent methyltransferases"/>
    <property type="match status" value="1"/>
</dbReference>
<reference evidence="4 5" key="1">
    <citation type="submission" date="2023-07" db="EMBL/GenBank/DDBJ databases">
        <title>Genomic Encyclopedia of Type Strains, Phase IV (KMG-IV): sequencing the most valuable type-strain genomes for metagenomic binning, comparative biology and taxonomic classification.</title>
        <authorList>
            <person name="Goeker M."/>
        </authorList>
    </citation>
    <scope>NUCLEOTIDE SEQUENCE [LARGE SCALE GENOMIC DNA]</scope>
    <source>
        <strain evidence="4 5">DSM 22616</strain>
    </source>
</reference>
<keyword evidence="2" id="KW-0808">Transferase</keyword>
<accession>A0ABU0AT51</accession>
<dbReference type="EMBL" id="JAUSTN010000002">
    <property type="protein sequence ID" value="MDQ0274420.1"/>
    <property type="molecule type" value="Genomic_DNA"/>
</dbReference>
<dbReference type="SUPFAM" id="SSF53335">
    <property type="entry name" value="S-adenosyl-L-methionine-dependent methyltransferases"/>
    <property type="match status" value="1"/>
</dbReference>
<dbReference type="Gene3D" id="3.40.50.150">
    <property type="entry name" value="Vaccinia Virus protein VP39"/>
    <property type="match status" value="1"/>
</dbReference>
<proteinExistence type="predicted"/>
<evidence type="ECO:0000313" key="4">
    <source>
        <dbReference type="EMBL" id="MDQ0274420.1"/>
    </source>
</evidence>
<name>A0ABU0AT51_9FIRM</name>
<dbReference type="InterPro" id="IPR029063">
    <property type="entry name" value="SAM-dependent_MTases_sf"/>
</dbReference>
<dbReference type="Proteomes" id="UP001236559">
    <property type="component" value="Unassembled WGS sequence"/>
</dbReference>
<dbReference type="PANTHER" id="PTHR43861:SF1">
    <property type="entry name" value="TRANS-ACONITATE 2-METHYLTRANSFERASE"/>
    <property type="match status" value="1"/>
</dbReference>
<evidence type="ECO:0000256" key="2">
    <source>
        <dbReference type="ARBA" id="ARBA00022679"/>
    </source>
</evidence>
<keyword evidence="5" id="KW-1185">Reference proteome</keyword>
<dbReference type="RefSeq" id="WP_023055573.1">
    <property type="nucleotide sequence ID" value="NZ_JAUSTN010000002.1"/>
</dbReference>
<gene>
    <name evidence="4" type="ORF">J2S72_000428</name>
</gene>
<evidence type="ECO:0000256" key="1">
    <source>
        <dbReference type="ARBA" id="ARBA00022603"/>
    </source>
</evidence>
<dbReference type="GO" id="GO:0008168">
    <property type="term" value="F:methyltransferase activity"/>
    <property type="evidence" value="ECO:0007669"/>
    <property type="project" value="UniProtKB-KW"/>
</dbReference>
<keyword evidence="1 4" id="KW-0489">Methyltransferase</keyword>
<dbReference type="Pfam" id="PF13649">
    <property type="entry name" value="Methyltransf_25"/>
    <property type="match status" value="1"/>
</dbReference>
<organism evidence="4 5">
    <name type="scientific">Peptoniphilus koenoeneniae</name>
    <dbReference type="NCBI Taxonomy" id="507751"/>
    <lineage>
        <taxon>Bacteria</taxon>
        <taxon>Bacillati</taxon>
        <taxon>Bacillota</taxon>
        <taxon>Tissierellia</taxon>
        <taxon>Tissierellales</taxon>
        <taxon>Peptoniphilaceae</taxon>
        <taxon>Peptoniphilus</taxon>
    </lineage>
</organism>
<evidence type="ECO:0000313" key="5">
    <source>
        <dbReference type="Proteomes" id="UP001236559"/>
    </source>
</evidence>
<dbReference type="InterPro" id="IPR041698">
    <property type="entry name" value="Methyltransf_25"/>
</dbReference>
<protein>
    <submittedName>
        <fullName evidence="4">SAM-dependent methyltransferase</fullName>
    </submittedName>
</protein>
<comment type="caution">
    <text evidence="4">The sequence shown here is derived from an EMBL/GenBank/DDBJ whole genome shotgun (WGS) entry which is preliminary data.</text>
</comment>
<feature type="domain" description="Methyltransferase" evidence="3">
    <location>
        <begin position="35"/>
        <end position="124"/>
    </location>
</feature>